<name>A0AAV5AY89_9FLAO</name>
<dbReference type="Proteomes" id="UP001208692">
    <property type="component" value="Unassembled WGS sequence"/>
</dbReference>
<accession>A0AAV5AY89</accession>
<protein>
    <recommendedName>
        <fullName evidence="5">Alginate export domain-containing protein</fullName>
    </recommendedName>
</protein>
<dbReference type="EMBL" id="BQKB01000085">
    <property type="protein sequence ID" value="GJM54294.1"/>
    <property type="molecule type" value="Genomic_DNA"/>
</dbReference>
<keyword evidence="4" id="KW-1185">Reference proteome</keyword>
<evidence type="ECO:0000313" key="4">
    <source>
        <dbReference type="Proteomes" id="UP001208692"/>
    </source>
</evidence>
<evidence type="ECO:0008006" key="5">
    <source>
        <dbReference type="Google" id="ProtNLM"/>
    </source>
</evidence>
<evidence type="ECO:0000313" key="2">
    <source>
        <dbReference type="EMBL" id="GJM54294.1"/>
    </source>
</evidence>
<sequence>MFVAITTSLTAQEIILDANLKTRGEFRHGQGVLFEKSHKPGAFVNQRVRLGATFNKDWFTLRFAGQHIFTWGDVPQPQGELSNHFGTFEAWAGFRLDEHWGIKVGRQVLSYDDERILGALDWLQYGCFHDAALVRYANNGWNADVGLAFNQVGQPKTSNVYPIVAGGASYKTMQYLHLNKKWNGNTASFLFMNNGFQNLTLSGDTDGVSNMQTTGFYGKIPIADLILEASAYYQSGERQKQSVSAYQFRLEAAYQFRGITTALGAEILSGKNFDDTSSKRKDFVPLFGANHKFNGFMDLYYVASLQGTTGLNDFYAKVNVPFSGKSNFLFMPHIFTSNAKRSDNKSYLGTELDLVYTNKLHQDITLNVGYSHHFPSKAIKSNDTHSLQNWVYAELYIKPTLFSWKKASDEEY</sequence>
<gene>
    <name evidence="1" type="ORF">RCZ15_23630</name>
    <name evidence="2" type="ORF">RCZ16_26100</name>
</gene>
<proteinExistence type="predicted"/>
<dbReference type="EMBL" id="BQKA01000052">
    <property type="protein sequence ID" value="GJM51390.1"/>
    <property type="molecule type" value="Genomic_DNA"/>
</dbReference>
<dbReference type="AlphaFoldDB" id="A0AAV5AY89"/>
<dbReference type="Proteomes" id="UP001207736">
    <property type="component" value="Unassembled WGS sequence"/>
</dbReference>
<reference evidence="1 4" key="1">
    <citation type="submission" date="2021-11" db="EMBL/GenBank/DDBJ databases">
        <title>Draft genome sequence of Capnocytophaga sp. strain KC07075 isolated from cat oral cavity.</title>
        <authorList>
            <person name="Suzuki M."/>
            <person name="Imaoka K."/>
            <person name="Kimura M."/>
            <person name="Morikawa S."/>
            <person name="Maeda K."/>
        </authorList>
    </citation>
    <scope>NUCLEOTIDE SEQUENCE</scope>
    <source>
        <strain evidence="1">KC07075</strain>
        <strain evidence="2 4">KC07079</strain>
    </source>
</reference>
<evidence type="ECO:0000313" key="1">
    <source>
        <dbReference type="EMBL" id="GJM51390.1"/>
    </source>
</evidence>
<organism evidence="1 3">
    <name type="scientific">Capnocytophaga catalasegens</name>
    <dbReference type="NCBI Taxonomy" id="1004260"/>
    <lineage>
        <taxon>Bacteria</taxon>
        <taxon>Pseudomonadati</taxon>
        <taxon>Bacteroidota</taxon>
        <taxon>Flavobacteriia</taxon>
        <taxon>Flavobacteriales</taxon>
        <taxon>Flavobacteriaceae</taxon>
        <taxon>Capnocytophaga</taxon>
    </lineage>
</organism>
<comment type="caution">
    <text evidence="1">The sequence shown here is derived from an EMBL/GenBank/DDBJ whole genome shotgun (WGS) entry which is preliminary data.</text>
</comment>
<evidence type="ECO:0000313" key="3">
    <source>
        <dbReference type="Proteomes" id="UP001207736"/>
    </source>
</evidence>
<dbReference type="SUPFAM" id="SSF56935">
    <property type="entry name" value="Porins"/>
    <property type="match status" value="1"/>
</dbReference>